<evidence type="ECO:0000256" key="2">
    <source>
        <dbReference type="ARBA" id="ARBA00022723"/>
    </source>
</evidence>
<dbReference type="PANTHER" id="PTHR33337:SF40">
    <property type="entry name" value="CENP-V_GFA DOMAIN-CONTAINING PROTEIN-RELATED"/>
    <property type="match status" value="1"/>
</dbReference>
<evidence type="ECO:0000256" key="3">
    <source>
        <dbReference type="ARBA" id="ARBA00022833"/>
    </source>
</evidence>
<dbReference type="GO" id="GO:0046872">
    <property type="term" value="F:metal ion binding"/>
    <property type="evidence" value="ECO:0007669"/>
    <property type="project" value="UniProtKB-KW"/>
</dbReference>
<comment type="similarity">
    <text evidence="1">Belongs to the Gfa family.</text>
</comment>
<dbReference type="Pfam" id="PF04828">
    <property type="entry name" value="GFA"/>
    <property type="match status" value="1"/>
</dbReference>
<keyword evidence="2" id="KW-0479">Metal-binding</keyword>
<sequence length="138" mass="15463">MKAQCQCGSVTLEVRHNHEVHACHCSKCRQRTGGASFTLTAEGAPQISGEENIGRYRSSDWGERTFCKECGNDLYFHLLPESGMDEAWYVNAGLFADNADFALKLQIFTDCQAPYYHLSDDTPKMTEQEFLAWVGAAE</sequence>
<dbReference type="SUPFAM" id="SSF51316">
    <property type="entry name" value="Mss4-like"/>
    <property type="match status" value="1"/>
</dbReference>
<dbReference type="AlphaFoldDB" id="A0AA36ULN4"/>
<evidence type="ECO:0000259" key="5">
    <source>
        <dbReference type="PROSITE" id="PS51891"/>
    </source>
</evidence>
<dbReference type="Proteomes" id="UP000004982">
    <property type="component" value="Unassembled WGS sequence"/>
</dbReference>
<dbReference type="EMBL" id="AFQE01000015">
    <property type="protein sequence ID" value="EGQ78352.1"/>
    <property type="molecule type" value="Genomic_DNA"/>
</dbReference>
<name>A0AA36ULN4_9NEIS</name>
<dbReference type="Gene3D" id="3.90.1590.10">
    <property type="entry name" value="glutathione-dependent formaldehyde- activating enzyme (gfa)"/>
    <property type="match status" value="1"/>
</dbReference>
<protein>
    <submittedName>
        <fullName evidence="7">GFA family protein</fullName>
    </submittedName>
    <submittedName>
        <fullName evidence="6">Glutathione-dependent formaldehyde-activating enzyme (S-(Hydroxymethyl)glutathione synthase)</fullName>
    </submittedName>
</protein>
<organism evidence="6 8">
    <name type="scientific">Neisseria macacae ATCC 33926</name>
    <dbReference type="NCBI Taxonomy" id="997348"/>
    <lineage>
        <taxon>Bacteria</taxon>
        <taxon>Pseudomonadati</taxon>
        <taxon>Pseudomonadota</taxon>
        <taxon>Betaproteobacteria</taxon>
        <taxon>Neisseriales</taxon>
        <taxon>Neisseriaceae</taxon>
        <taxon>Neisseria</taxon>
    </lineage>
</organism>
<evidence type="ECO:0000313" key="9">
    <source>
        <dbReference type="Proteomes" id="UP000829455"/>
    </source>
</evidence>
<evidence type="ECO:0000256" key="1">
    <source>
        <dbReference type="ARBA" id="ARBA00005495"/>
    </source>
</evidence>
<dbReference type="PROSITE" id="PS51891">
    <property type="entry name" value="CENP_V_GFA"/>
    <property type="match status" value="1"/>
</dbReference>
<keyword evidence="9" id="KW-1185">Reference proteome</keyword>
<keyword evidence="3" id="KW-0862">Zinc</keyword>
<keyword evidence="4" id="KW-0456">Lyase</keyword>
<dbReference type="GO" id="GO:0016846">
    <property type="term" value="F:carbon-sulfur lyase activity"/>
    <property type="evidence" value="ECO:0007669"/>
    <property type="project" value="InterPro"/>
</dbReference>
<reference evidence="6 8" key="1">
    <citation type="submission" date="2011-05" db="EMBL/GenBank/DDBJ databases">
        <authorList>
            <person name="Muzny D."/>
            <person name="Qin X."/>
            <person name="Deng J."/>
            <person name="Jiang H."/>
            <person name="Liu Y."/>
            <person name="Qu J."/>
            <person name="Song X.-Z."/>
            <person name="Zhang L."/>
            <person name="Thornton R."/>
            <person name="Coyle M."/>
            <person name="Francisco L."/>
            <person name="Jackson L."/>
            <person name="Javaid M."/>
            <person name="Korchina V."/>
            <person name="Kovar C."/>
            <person name="Mata R."/>
            <person name="Mathew T."/>
            <person name="Ngo R."/>
            <person name="Nguyen L."/>
            <person name="Nguyen N."/>
            <person name="Okwuonu G."/>
            <person name="Ongeri F."/>
            <person name="Pham C."/>
            <person name="Simmons D."/>
            <person name="Wilczek-Boney K."/>
            <person name="Hale W."/>
            <person name="Jakkamsetti A."/>
            <person name="Pham P."/>
            <person name="Ruth R."/>
            <person name="San Lucas F."/>
            <person name="Warren J."/>
            <person name="Zhang J."/>
            <person name="Zhao Z."/>
            <person name="Zhou C."/>
            <person name="Zhu D."/>
            <person name="Lee S."/>
            <person name="Bess C."/>
            <person name="Blankenburg K."/>
            <person name="Forbes L."/>
            <person name="Fu Q."/>
            <person name="Gubbala S."/>
            <person name="Hirani K."/>
            <person name="Jayaseelan J.C."/>
            <person name="Lara F."/>
            <person name="Munidasa M."/>
            <person name="Palculict T."/>
            <person name="Patil S."/>
            <person name="Pu L.-L."/>
            <person name="Saada N."/>
            <person name="Tang L."/>
            <person name="Weissenberger G."/>
            <person name="Zhu Y."/>
            <person name="Hemphill L."/>
            <person name="Shang Y."/>
            <person name="Youmans B."/>
            <person name="Ayvaz T."/>
            <person name="Ross M."/>
            <person name="Santibanez J."/>
            <person name="Aqrawi P."/>
            <person name="Gross S."/>
            <person name="Joshi V."/>
            <person name="Fowler G."/>
            <person name="Nazareth L."/>
            <person name="Reid J."/>
            <person name="Worley K."/>
            <person name="Petrosino J."/>
            <person name="Highlander S."/>
            <person name="Gibbs R."/>
        </authorList>
    </citation>
    <scope>NUCLEOTIDE SEQUENCE [LARGE SCALE GENOMIC DNA]</scope>
    <source>
        <strain evidence="6 8">ATCC 33926</strain>
    </source>
</reference>
<gene>
    <name evidence="6" type="ORF">HMPREF9418_0236</name>
    <name evidence="7" type="ORF">MON40_12010</name>
</gene>
<dbReference type="EMBL" id="CP094241">
    <property type="protein sequence ID" value="UNV84710.1"/>
    <property type="molecule type" value="Genomic_DNA"/>
</dbReference>
<proteinExistence type="inferred from homology"/>
<dbReference type="InterPro" id="IPR011057">
    <property type="entry name" value="Mss4-like_sf"/>
</dbReference>
<dbReference type="Proteomes" id="UP000829455">
    <property type="component" value="Chromosome"/>
</dbReference>
<evidence type="ECO:0000313" key="8">
    <source>
        <dbReference type="Proteomes" id="UP000004982"/>
    </source>
</evidence>
<evidence type="ECO:0000256" key="4">
    <source>
        <dbReference type="ARBA" id="ARBA00023239"/>
    </source>
</evidence>
<reference evidence="7 9" key="2">
    <citation type="submission" date="2022-03" db="EMBL/GenBank/DDBJ databases">
        <title>Genome sequencing of Neisseria macacae.</title>
        <authorList>
            <person name="Baek M.-G."/>
        </authorList>
    </citation>
    <scope>NUCLEOTIDE SEQUENCE [LARGE SCALE GENOMIC DNA]</scope>
    <source>
        <strain evidence="7 9">ATCC 33926</strain>
    </source>
</reference>
<accession>A0AA36ULN4</accession>
<evidence type="ECO:0000313" key="6">
    <source>
        <dbReference type="EMBL" id="EGQ78352.1"/>
    </source>
</evidence>
<dbReference type="RefSeq" id="WP_003776140.1">
    <property type="nucleotide sequence ID" value="NZ_CP094241.1"/>
</dbReference>
<dbReference type="PANTHER" id="PTHR33337">
    <property type="entry name" value="GFA DOMAIN-CONTAINING PROTEIN"/>
    <property type="match status" value="1"/>
</dbReference>
<evidence type="ECO:0000313" key="7">
    <source>
        <dbReference type="EMBL" id="UNV84710.1"/>
    </source>
</evidence>
<dbReference type="InterPro" id="IPR006913">
    <property type="entry name" value="CENP-V/GFA"/>
</dbReference>
<feature type="domain" description="CENP-V/GFA" evidence="5">
    <location>
        <begin position="1"/>
        <end position="117"/>
    </location>
</feature>